<dbReference type="PANTHER" id="PTHR13696:SF99">
    <property type="entry name" value="COBYRINIC ACID AC-DIAMIDE SYNTHASE"/>
    <property type="match status" value="1"/>
</dbReference>
<dbReference type="InterPro" id="IPR027417">
    <property type="entry name" value="P-loop_NTPase"/>
</dbReference>
<evidence type="ECO:0000313" key="3">
    <source>
        <dbReference type="Proteomes" id="UP000034410"/>
    </source>
</evidence>
<organism evidence="2 3">
    <name type="scientific">Sedimenticola thiotaurini</name>
    <dbReference type="NCBI Taxonomy" id="1543721"/>
    <lineage>
        <taxon>Bacteria</taxon>
        <taxon>Pseudomonadati</taxon>
        <taxon>Pseudomonadota</taxon>
        <taxon>Gammaproteobacteria</taxon>
        <taxon>Chromatiales</taxon>
        <taxon>Sedimenticolaceae</taxon>
        <taxon>Sedimenticola</taxon>
    </lineage>
</organism>
<dbReference type="InterPro" id="IPR025669">
    <property type="entry name" value="AAA_dom"/>
</dbReference>
<gene>
    <name evidence="2" type="ORF">AAY24_14750</name>
</gene>
<name>A0A0F7K2G8_9GAMM</name>
<reference evidence="2 3" key="1">
    <citation type="journal article" date="2015" name="Genome Announc.">
        <title>Complete Genome Sequence of Sedimenticola thiotaurini Strain SIP-G1, a Polyphosphate- and Polyhydroxyalkanoate-Accumulating Sulfur-Oxidizing Gammaproteobacterium Isolated from Salt Marsh Sediments.</title>
        <authorList>
            <person name="Flood B.E."/>
            <person name="Jones D.S."/>
            <person name="Bailey J.V."/>
        </authorList>
    </citation>
    <scope>NUCLEOTIDE SEQUENCE [LARGE SCALE GENOMIC DNA]</scope>
    <source>
        <strain evidence="2 3">SIP-G1</strain>
    </source>
</reference>
<dbReference type="RefSeq" id="WP_046860330.1">
    <property type="nucleotide sequence ID" value="NZ_CP011412.1"/>
</dbReference>
<dbReference type="AlphaFoldDB" id="A0A0F7K2G8"/>
<protein>
    <recommendedName>
        <fullName evidence="1">AAA domain-containing protein</fullName>
    </recommendedName>
</protein>
<dbReference type="Pfam" id="PF13614">
    <property type="entry name" value="AAA_31"/>
    <property type="match status" value="1"/>
</dbReference>
<feature type="domain" description="AAA" evidence="1">
    <location>
        <begin position="3"/>
        <end position="170"/>
    </location>
</feature>
<evidence type="ECO:0000313" key="2">
    <source>
        <dbReference type="EMBL" id="AKH21405.1"/>
    </source>
</evidence>
<sequence>MYSIAVFNDQKSAGKTATTINLGHALSLAGYPVTLVDLDSAGDLSSGLGLFRPPTQGIDQVLQGTATLDSVTISTRDTLHLIPAGAGLAEFEREQPSESESGLRLRQAITGETPDQSVMIFDCPSRSGALTANLLLGVNMVLMPVPGDDEGAAALPRLLETIRQFRSARERPLDYAVLMNRIPQRRRLTGPAASKFCSLAPDHFLRSVICQSDLIDRARSAGRTVFEYRPNSRSAEDFRLLAQELVKRMGQTDG</sequence>
<dbReference type="SUPFAM" id="SSF52540">
    <property type="entry name" value="P-loop containing nucleoside triphosphate hydrolases"/>
    <property type="match status" value="1"/>
</dbReference>
<dbReference type="PANTHER" id="PTHR13696">
    <property type="entry name" value="P-LOOP CONTAINING NUCLEOSIDE TRIPHOSPHATE HYDROLASE"/>
    <property type="match status" value="1"/>
</dbReference>
<dbReference type="InterPro" id="IPR050678">
    <property type="entry name" value="DNA_Partitioning_ATPase"/>
</dbReference>
<accession>A0A0F7K2G8</accession>
<dbReference type="EMBL" id="CP011412">
    <property type="protein sequence ID" value="AKH21405.1"/>
    <property type="molecule type" value="Genomic_DNA"/>
</dbReference>
<dbReference type="CDD" id="cd02042">
    <property type="entry name" value="ParAB_family"/>
    <property type="match status" value="1"/>
</dbReference>
<dbReference type="KEGG" id="seds:AAY24_14750"/>
<evidence type="ECO:0000259" key="1">
    <source>
        <dbReference type="Pfam" id="PF13614"/>
    </source>
</evidence>
<keyword evidence="3" id="KW-1185">Reference proteome</keyword>
<dbReference type="OrthoDB" id="9815116at2"/>
<dbReference type="Gene3D" id="3.40.50.300">
    <property type="entry name" value="P-loop containing nucleotide triphosphate hydrolases"/>
    <property type="match status" value="1"/>
</dbReference>
<dbReference type="Proteomes" id="UP000034410">
    <property type="component" value="Chromosome"/>
</dbReference>
<proteinExistence type="predicted"/>